<organism evidence="1 2">
    <name type="scientific">Photorhabdus khanii</name>
    <dbReference type="NCBI Taxonomy" id="1004150"/>
    <lineage>
        <taxon>Bacteria</taxon>
        <taxon>Pseudomonadati</taxon>
        <taxon>Pseudomonadota</taxon>
        <taxon>Gammaproteobacteria</taxon>
        <taxon>Enterobacterales</taxon>
        <taxon>Morganellaceae</taxon>
        <taxon>Photorhabdus</taxon>
    </lineage>
</organism>
<dbReference type="RefSeq" id="WP_152963829.1">
    <property type="nucleotide sequence ID" value="NZ_CAWOZU010000003.1"/>
</dbReference>
<evidence type="ECO:0000313" key="2">
    <source>
        <dbReference type="Proteomes" id="UP000481739"/>
    </source>
</evidence>
<comment type="caution">
    <text evidence="1">The sequence shown here is derived from an EMBL/GenBank/DDBJ whole genome shotgun (WGS) entry which is preliminary data.</text>
</comment>
<proteinExistence type="predicted"/>
<gene>
    <name evidence="1" type="ORF">GEA64_19760</name>
</gene>
<dbReference type="Proteomes" id="UP000481739">
    <property type="component" value="Unassembled WGS sequence"/>
</dbReference>
<dbReference type="AlphaFoldDB" id="A0A7C9KUC2"/>
<protein>
    <recommendedName>
        <fullName evidence="3">TraT protein</fullName>
    </recommendedName>
</protein>
<reference evidence="1 2" key="1">
    <citation type="journal article" date="2019" name="Nature">
        <title>A new antibiotic selectively kills Gram-negative pathogens.</title>
        <authorList>
            <person name="Imai Y."/>
            <person name="Meyer K.J."/>
            <person name="Iinishi A."/>
            <person name="Favre-Godal Q."/>
            <person name="Green R."/>
            <person name="Manuse S."/>
            <person name="Caboni M."/>
            <person name="Mori M."/>
            <person name="Niles S."/>
            <person name="Ghiglieri M."/>
            <person name="Honrao C."/>
            <person name="Ma X."/>
            <person name="Guo J.J."/>
            <person name="Makriyannis A."/>
            <person name="Linares-Otoya L."/>
            <person name="Boehringer N."/>
            <person name="Wuisan Z.G."/>
            <person name="Kaur H."/>
            <person name="Wu R."/>
            <person name="Mateus A."/>
            <person name="Typas A."/>
            <person name="Savitski M.M."/>
            <person name="Espinoza J.L."/>
            <person name="O'Rourke A."/>
            <person name="Nelson K.E."/>
            <person name="Hiller S."/>
            <person name="Noinaj N."/>
            <person name="Schaeberle T.F."/>
            <person name="D'Onofrio A."/>
            <person name="Lewis K."/>
        </authorList>
    </citation>
    <scope>NUCLEOTIDE SEQUENCE [LARGE SCALE GENOMIC DNA]</scope>
    <source>
        <strain evidence="1 2">HGB 1456</strain>
    </source>
</reference>
<accession>A0A7C9KUC2</accession>
<evidence type="ECO:0000313" key="1">
    <source>
        <dbReference type="EMBL" id="MQL50063.1"/>
    </source>
</evidence>
<sequence>MADLSRSATYPTLLLEVSMLIFSISRRIAGHTISANQQKKLNNTARQGGLCCEFCGYESPQNSAIFRDNNPLNTQPDNLGVTDPLCQAWQQLDTITAEAGAIVYLPTLNPEDVNHLQRAIAQALDSDDESYQKDAKALLDWLTSYEKPVQQVWGTSHPQAFGETIKHIADEHRPTLLERWRHLALVLHPGQFKGKLATTGLEAGTTWWKHLYHDYFSRN</sequence>
<name>A0A7C9KUC2_9GAMM</name>
<evidence type="ECO:0008006" key="3">
    <source>
        <dbReference type="Google" id="ProtNLM"/>
    </source>
</evidence>
<dbReference type="EMBL" id="WHZZ01000012">
    <property type="protein sequence ID" value="MQL50063.1"/>
    <property type="molecule type" value="Genomic_DNA"/>
</dbReference>